<keyword evidence="5" id="KW-0268">Exocytosis</keyword>
<dbReference type="SUPFAM" id="SSF74788">
    <property type="entry name" value="Cullin repeat-like"/>
    <property type="match status" value="1"/>
</dbReference>
<dbReference type="InterPro" id="IPR033961">
    <property type="entry name" value="Exo84"/>
</dbReference>
<evidence type="ECO:0000256" key="1">
    <source>
        <dbReference type="ARBA" id="ARBA00004398"/>
    </source>
</evidence>
<dbReference type="EMBL" id="MU005976">
    <property type="protein sequence ID" value="KAF2861044.1"/>
    <property type="molecule type" value="Genomic_DNA"/>
</dbReference>
<feature type="compositionally biased region" description="Basic and acidic residues" evidence="7">
    <location>
        <begin position="102"/>
        <end position="119"/>
    </location>
</feature>
<keyword evidence="8" id="KW-0472">Membrane</keyword>
<protein>
    <recommendedName>
        <fullName evidence="3">Exocyst complex component EXO84</fullName>
    </recommendedName>
</protein>
<dbReference type="PANTHER" id="PTHR21426">
    <property type="entry name" value="EXOCYST COMPLEX COMPONENT 8"/>
    <property type="match status" value="1"/>
</dbReference>
<organism evidence="10 11">
    <name type="scientific">Piedraia hortae CBS 480.64</name>
    <dbReference type="NCBI Taxonomy" id="1314780"/>
    <lineage>
        <taxon>Eukaryota</taxon>
        <taxon>Fungi</taxon>
        <taxon>Dikarya</taxon>
        <taxon>Ascomycota</taxon>
        <taxon>Pezizomycotina</taxon>
        <taxon>Dothideomycetes</taxon>
        <taxon>Dothideomycetidae</taxon>
        <taxon>Capnodiales</taxon>
        <taxon>Piedraiaceae</taxon>
        <taxon>Piedraia</taxon>
    </lineage>
</organism>
<feature type="region of interest" description="Disordered" evidence="7">
    <location>
        <begin position="1"/>
        <end position="60"/>
    </location>
</feature>
<dbReference type="InterPro" id="IPR042560">
    <property type="entry name" value="Exo84_C_2"/>
</dbReference>
<evidence type="ECO:0000313" key="10">
    <source>
        <dbReference type="EMBL" id="KAF2861044.1"/>
    </source>
</evidence>
<dbReference type="OrthoDB" id="642193at2759"/>
<feature type="compositionally biased region" description="Polar residues" evidence="7">
    <location>
        <begin position="21"/>
        <end position="43"/>
    </location>
</feature>
<dbReference type="GO" id="GO:0030133">
    <property type="term" value="C:transport vesicle"/>
    <property type="evidence" value="ECO:0007669"/>
    <property type="project" value="UniProtKB-SubCell"/>
</dbReference>
<dbReference type="Pfam" id="PF25345">
    <property type="entry name" value="PH_EXO84"/>
    <property type="match status" value="2"/>
</dbReference>
<keyword evidence="8" id="KW-1133">Transmembrane helix</keyword>
<feature type="region of interest" description="Disordered" evidence="7">
    <location>
        <begin position="309"/>
        <end position="346"/>
    </location>
</feature>
<evidence type="ECO:0000256" key="4">
    <source>
        <dbReference type="ARBA" id="ARBA00022448"/>
    </source>
</evidence>
<gene>
    <name evidence="10" type="ORF">K470DRAFT_199843</name>
</gene>
<dbReference type="AlphaFoldDB" id="A0A6A7C0R0"/>
<dbReference type="InterPro" id="IPR016159">
    <property type="entry name" value="Cullin_repeat-like_dom_sf"/>
</dbReference>
<comment type="subcellular location">
    <subcellularLocation>
        <location evidence="1">Cytoplasmic vesicle</location>
        <location evidence="1">Secretory vesicle</location>
    </subcellularLocation>
</comment>
<comment type="similarity">
    <text evidence="2">Belongs to the EXO84 family.</text>
</comment>
<keyword evidence="4" id="KW-0813">Transport</keyword>
<feature type="compositionally biased region" description="Polar residues" evidence="7">
    <location>
        <begin position="309"/>
        <end position="319"/>
    </location>
</feature>
<proteinExistence type="inferred from homology"/>
<accession>A0A6A7C0R0</accession>
<sequence>MSEKSKTLSLRRRKTARHQISARQISAPRENQNLGQLRPSTSHLPVPGENGRPNINGDKTSNLVMRRYSTRFTGQPMPYFGDTNEPVPALPSTFTQRGLSPDTRDRSRDRSRSGERKSRIDMRALNDPKLNAEEYVQSVLADASAGDIRAYQNELQTVKGHTNADLQRSVYKNRTQFIKISKEADRLKSEMRILRSLMSELPGVLAHTANAASDTEGLTSTMSLADRKRANRSSVANLEALWSSQLQVLWKRVEGSQKFLPAVPGRHIIAESQRWVELNAATWKTRRRVALVLLNTNLLVASEKKRNDLLQSTPNSKGSRMSMFYSPGASSLHGSNHGQSSPSPAAPTTFVAERCWALQDVSLADISSSASREQASMGNAINLRVGNESFTYATPDTAEKASLVVAFRKAQEDLRKQLAEEHRKRESQLDEITSNVDRLKPLGEAAPRDTTLHRRNSVLIDVDGRQQTLRWVEGQIDSLDIDIALQRFSDAVSRTEKLRKLARNIKGNASAQEEILASINSRAAKLASNISRQLVLNSGGMERTAENVSWLLRLGFDNLARKTYLDARMETIRLRARTLPFTGALVPYIRALAYTVFNLILMTFRTYNRSFPPVCASGVVKWALERVEEFNQDLKRQLKGVERDSEVWKLCAEGVREQVGCLNEVAVDFGGLVEKGL</sequence>
<dbReference type="InterPro" id="IPR042561">
    <property type="entry name" value="Exo84_C_1"/>
</dbReference>
<evidence type="ECO:0000256" key="3">
    <source>
        <dbReference type="ARBA" id="ARBA00021269"/>
    </source>
</evidence>
<reference evidence="10" key="1">
    <citation type="journal article" date="2020" name="Stud. Mycol.">
        <title>101 Dothideomycetes genomes: a test case for predicting lifestyles and emergence of pathogens.</title>
        <authorList>
            <person name="Haridas S."/>
            <person name="Albert R."/>
            <person name="Binder M."/>
            <person name="Bloem J."/>
            <person name="Labutti K."/>
            <person name="Salamov A."/>
            <person name="Andreopoulos B."/>
            <person name="Baker S."/>
            <person name="Barry K."/>
            <person name="Bills G."/>
            <person name="Bluhm B."/>
            <person name="Cannon C."/>
            <person name="Castanera R."/>
            <person name="Culley D."/>
            <person name="Daum C."/>
            <person name="Ezra D."/>
            <person name="Gonzalez J."/>
            <person name="Henrissat B."/>
            <person name="Kuo A."/>
            <person name="Liang C."/>
            <person name="Lipzen A."/>
            <person name="Lutzoni F."/>
            <person name="Magnuson J."/>
            <person name="Mondo S."/>
            <person name="Nolan M."/>
            <person name="Ohm R."/>
            <person name="Pangilinan J."/>
            <person name="Park H.-J."/>
            <person name="Ramirez L."/>
            <person name="Alfaro M."/>
            <person name="Sun H."/>
            <person name="Tritt A."/>
            <person name="Yoshinaga Y."/>
            <person name="Zwiers L.-H."/>
            <person name="Turgeon B."/>
            <person name="Goodwin S."/>
            <person name="Spatafora J."/>
            <person name="Crous P."/>
            <person name="Grigoriev I."/>
        </authorList>
    </citation>
    <scope>NUCLEOTIDE SEQUENCE</scope>
    <source>
        <strain evidence="10">CBS 480.64</strain>
    </source>
</reference>
<dbReference type="GO" id="GO:0006887">
    <property type="term" value="P:exocytosis"/>
    <property type="evidence" value="ECO:0007669"/>
    <property type="project" value="UniProtKB-KW"/>
</dbReference>
<feature type="compositionally biased region" description="Polar residues" evidence="7">
    <location>
        <begin position="328"/>
        <end position="343"/>
    </location>
</feature>
<dbReference type="Pfam" id="PF08700">
    <property type="entry name" value="VPS51_Exo84_N"/>
    <property type="match status" value="1"/>
</dbReference>
<keyword evidence="8" id="KW-0812">Transmembrane</keyword>
<dbReference type="PANTHER" id="PTHR21426:SF12">
    <property type="entry name" value="EXOCYST COMPLEX COMPONENT 8"/>
    <property type="match status" value="1"/>
</dbReference>
<feature type="region of interest" description="Disordered" evidence="7">
    <location>
        <begin position="77"/>
        <end position="119"/>
    </location>
</feature>
<dbReference type="Pfam" id="PF16528">
    <property type="entry name" value="Exo84_C"/>
    <property type="match status" value="1"/>
</dbReference>
<keyword evidence="6" id="KW-0653">Protein transport</keyword>
<dbReference type="Gene3D" id="1.20.58.1210">
    <property type="entry name" value="Exo84p, N-terminal helical domain"/>
    <property type="match status" value="1"/>
</dbReference>
<evidence type="ECO:0000259" key="9">
    <source>
        <dbReference type="Pfam" id="PF16528"/>
    </source>
</evidence>
<evidence type="ECO:0000256" key="2">
    <source>
        <dbReference type="ARBA" id="ARBA00007210"/>
    </source>
</evidence>
<name>A0A6A7C0R0_9PEZI</name>
<evidence type="ECO:0000256" key="6">
    <source>
        <dbReference type="ARBA" id="ARBA00022927"/>
    </source>
</evidence>
<evidence type="ECO:0000256" key="5">
    <source>
        <dbReference type="ARBA" id="ARBA00022483"/>
    </source>
</evidence>
<feature type="non-terminal residue" evidence="10">
    <location>
        <position position="677"/>
    </location>
</feature>
<dbReference type="InterPro" id="IPR032403">
    <property type="entry name" value="Exo84_C"/>
</dbReference>
<dbReference type="GO" id="GO:0006893">
    <property type="term" value="P:Golgi to plasma membrane transport"/>
    <property type="evidence" value="ECO:0007669"/>
    <property type="project" value="TreeGrafter"/>
</dbReference>
<evidence type="ECO:0000256" key="7">
    <source>
        <dbReference type="SAM" id="MobiDB-lite"/>
    </source>
</evidence>
<dbReference type="GO" id="GO:0015031">
    <property type="term" value="P:protein transport"/>
    <property type="evidence" value="ECO:0007669"/>
    <property type="project" value="UniProtKB-KW"/>
</dbReference>
<feature type="transmembrane region" description="Helical" evidence="8">
    <location>
        <begin position="579"/>
        <end position="601"/>
    </location>
</feature>
<feature type="domain" description="Exocyst component Exo84 C-terminal" evidence="9">
    <location>
        <begin position="470"/>
        <end position="669"/>
    </location>
</feature>
<evidence type="ECO:0000313" key="11">
    <source>
        <dbReference type="Proteomes" id="UP000799421"/>
    </source>
</evidence>
<dbReference type="GO" id="GO:0000145">
    <property type="term" value="C:exocyst"/>
    <property type="evidence" value="ECO:0007669"/>
    <property type="project" value="InterPro"/>
</dbReference>
<dbReference type="Gene3D" id="2.30.29.30">
    <property type="entry name" value="Pleckstrin-homology domain (PH domain)/Phosphotyrosine-binding domain (PTB)"/>
    <property type="match status" value="1"/>
</dbReference>
<dbReference type="Proteomes" id="UP000799421">
    <property type="component" value="Unassembled WGS sequence"/>
</dbReference>
<dbReference type="InterPro" id="IPR011993">
    <property type="entry name" value="PH-like_dom_sf"/>
</dbReference>
<keyword evidence="11" id="KW-1185">Reference proteome</keyword>
<evidence type="ECO:0000256" key="8">
    <source>
        <dbReference type="SAM" id="Phobius"/>
    </source>
</evidence>
<dbReference type="Gene3D" id="1.20.58.1220">
    <property type="entry name" value="Exo84p, C-terminal helical domain"/>
    <property type="match status" value="1"/>
</dbReference>